<feature type="compositionally biased region" description="Acidic residues" evidence="6">
    <location>
        <begin position="550"/>
        <end position="570"/>
    </location>
</feature>
<accession>W9RHL0</accession>
<evidence type="ECO:0000313" key="8">
    <source>
        <dbReference type="EMBL" id="EXB74882.1"/>
    </source>
</evidence>
<dbReference type="GO" id="GO:0005634">
    <property type="term" value="C:nucleus"/>
    <property type="evidence" value="ECO:0007669"/>
    <property type="project" value="UniProtKB-SubCell"/>
</dbReference>
<evidence type="ECO:0000256" key="1">
    <source>
        <dbReference type="ARBA" id="ARBA00004123"/>
    </source>
</evidence>
<evidence type="ECO:0000259" key="7">
    <source>
        <dbReference type="PROSITE" id="PS50090"/>
    </source>
</evidence>
<feature type="domain" description="Myb-like" evidence="7">
    <location>
        <begin position="367"/>
        <end position="434"/>
    </location>
</feature>
<dbReference type="AlphaFoldDB" id="W9RHL0"/>
<dbReference type="PANTHER" id="PTHR21654:SF31">
    <property type="entry name" value="OS02G0104500 PROTEIN"/>
    <property type="match status" value="1"/>
</dbReference>
<dbReference type="InterPro" id="IPR044822">
    <property type="entry name" value="Myb_DNA-bind_4"/>
</dbReference>
<dbReference type="SMART" id="SM00717">
    <property type="entry name" value="SANT"/>
    <property type="match status" value="1"/>
</dbReference>
<proteinExistence type="predicted"/>
<feature type="region of interest" description="Disordered" evidence="6">
    <location>
        <begin position="543"/>
        <end position="570"/>
    </location>
</feature>
<dbReference type="eggNOG" id="KOG4282">
    <property type="taxonomic scope" value="Eukaryota"/>
</dbReference>
<organism evidence="8 9">
    <name type="scientific">Morus notabilis</name>
    <dbReference type="NCBI Taxonomy" id="981085"/>
    <lineage>
        <taxon>Eukaryota</taxon>
        <taxon>Viridiplantae</taxon>
        <taxon>Streptophyta</taxon>
        <taxon>Embryophyta</taxon>
        <taxon>Tracheophyta</taxon>
        <taxon>Spermatophyta</taxon>
        <taxon>Magnoliopsida</taxon>
        <taxon>eudicotyledons</taxon>
        <taxon>Gunneridae</taxon>
        <taxon>Pentapetalae</taxon>
        <taxon>rosids</taxon>
        <taxon>fabids</taxon>
        <taxon>Rosales</taxon>
        <taxon>Moraceae</taxon>
        <taxon>Moreae</taxon>
        <taxon>Morus</taxon>
    </lineage>
</organism>
<dbReference type="OrthoDB" id="691673at2759"/>
<dbReference type="CDD" id="cd12203">
    <property type="entry name" value="GT1"/>
    <property type="match status" value="1"/>
</dbReference>
<dbReference type="PANTHER" id="PTHR21654">
    <property type="entry name" value="FI21293P1"/>
    <property type="match status" value="1"/>
</dbReference>
<keyword evidence="3" id="KW-0238">DNA-binding</keyword>
<dbReference type="GO" id="GO:0006355">
    <property type="term" value="P:regulation of DNA-templated transcription"/>
    <property type="evidence" value="ECO:0007669"/>
    <property type="project" value="UniProtKB-ARBA"/>
</dbReference>
<reference evidence="9" key="1">
    <citation type="submission" date="2013-01" db="EMBL/GenBank/DDBJ databases">
        <title>Draft Genome Sequence of a Mulberry Tree, Morus notabilis C.K. Schneid.</title>
        <authorList>
            <person name="He N."/>
            <person name="Zhao S."/>
        </authorList>
    </citation>
    <scope>NUCLEOTIDE SEQUENCE</scope>
</reference>
<dbReference type="KEGG" id="mnt:21401557"/>
<name>W9RHL0_9ROSA</name>
<dbReference type="PROSITE" id="PS50090">
    <property type="entry name" value="MYB_LIKE"/>
    <property type="match status" value="1"/>
</dbReference>
<keyword evidence="2" id="KW-0805">Transcription regulation</keyword>
<evidence type="ECO:0000256" key="6">
    <source>
        <dbReference type="SAM" id="MobiDB-lite"/>
    </source>
</evidence>
<dbReference type="Pfam" id="PF13837">
    <property type="entry name" value="Myb_DNA-bind_4"/>
    <property type="match status" value="1"/>
</dbReference>
<dbReference type="InterPro" id="IPR001005">
    <property type="entry name" value="SANT/Myb"/>
</dbReference>
<gene>
    <name evidence="8" type="ORF">L484_018590</name>
</gene>
<keyword evidence="4" id="KW-0804">Transcription</keyword>
<evidence type="ECO:0000313" key="9">
    <source>
        <dbReference type="Proteomes" id="UP000030645"/>
    </source>
</evidence>
<protein>
    <submittedName>
        <fullName evidence="8">Trihelix transcription factor GT-2</fullName>
    </submittedName>
</protein>
<evidence type="ECO:0000256" key="5">
    <source>
        <dbReference type="ARBA" id="ARBA00023242"/>
    </source>
</evidence>
<dbReference type="Proteomes" id="UP000030645">
    <property type="component" value="Unassembled WGS sequence"/>
</dbReference>
<evidence type="ECO:0000256" key="4">
    <source>
        <dbReference type="ARBA" id="ARBA00023163"/>
    </source>
</evidence>
<keyword evidence="5" id="KW-0539">Nucleus</keyword>
<comment type="subcellular location">
    <subcellularLocation>
        <location evidence="1">Nucleus</location>
    </subcellularLocation>
</comment>
<sequence length="570" mass="65796">MQSNYERAESSSDLPDAQHLTDSCCEYSCSPPFFPHNILPPVNPSMQINQHFSLLHHQQGLLNITAQQQYYSDIAQQHQYNSHTNPIFTHQFFQEWPVQFQPWQAQRRETPADQSSHSNDLFPVMNFKLGGNYLLDALPENRPYSLEFTPKFCRQTQEYSTAKQPFCKDIHDIPNADKKNNQFGDVREICNELEEIYGLVKNSTSKQLTGTGSALTREANLEPAPFCQEEETSPKIELHKKKKRRRKSSKELLSSMAGFFEGLVEQVMSHQDRLHSNFLEAIDRIDRERREREEEWRRQEAQTQNREAMARVHEQVLASSREALIVSYLEKITGQTVDLPSGFKNSPDDLIISELSNLEEMSDISKSAEKNMRRWPRSEVEALIRVRSGLGEKFHQEPGINIKGPIWEDVSALMASMGYKRSAKRCKEKWENINKYFRSKTKNNYSATNKVSKTCSYFDQLDQLYARVNTPKMFNVGPSSSSSISPYCAKPLVDGFGAQSQRQSYIELMETFGVAEPSSSGNLDFDGVDFHDKVEFERVDRDAEKLNHMDEDDEVFEDEIEEEDDPDDEE</sequence>
<keyword evidence="9" id="KW-1185">Reference proteome</keyword>
<dbReference type="Gene3D" id="1.10.10.60">
    <property type="entry name" value="Homeodomain-like"/>
    <property type="match status" value="1"/>
</dbReference>
<evidence type="ECO:0000256" key="3">
    <source>
        <dbReference type="ARBA" id="ARBA00023125"/>
    </source>
</evidence>
<dbReference type="GO" id="GO:0003677">
    <property type="term" value="F:DNA binding"/>
    <property type="evidence" value="ECO:0007669"/>
    <property type="project" value="UniProtKB-KW"/>
</dbReference>
<dbReference type="STRING" id="981085.W9RHL0"/>
<dbReference type="FunFam" id="1.10.10.60:FF:000092">
    <property type="entry name" value="Trihelix transcription factor GT-2"/>
    <property type="match status" value="1"/>
</dbReference>
<evidence type="ECO:0000256" key="2">
    <source>
        <dbReference type="ARBA" id="ARBA00023015"/>
    </source>
</evidence>
<dbReference type="EMBL" id="KE344662">
    <property type="protein sequence ID" value="EXB74882.1"/>
    <property type="molecule type" value="Genomic_DNA"/>
</dbReference>